<protein>
    <recommendedName>
        <fullName evidence="4">CU044_5270 family protein</fullName>
    </recommendedName>
</protein>
<feature type="transmembrane region" description="Helical" evidence="1">
    <location>
        <begin position="44"/>
        <end position="64"/>
    </location>
</feature>
<dbReference type="EMBL" id="BOQN01000051">
    <property type="protein sequence ID" value="GIM92133.1"/>
    <property type="molecule type" value="Genomic_DNA"/>
</dbReference>
<keyword evidence="1" id="KW-0472">Membrane</keyword>
<keyword evidence="3" id="KW-1185">Reference proteome</keyword>
<dbReference type="AlphaFoldDB" id="A0A919W601"/>
<evidence type="ECO:0000313" key="2">
    <source>
        <dbReference type="EMBL" id="GIM92133.1"/>
    </source>
</evidence>
<organism evidence="2 3">
    <name type="scientific">Paractinoplanes toevensis</name>
    <dbReference type="NCBI Taxonomy" id="571911"/>
    <lineage>
        <taxon>Bacteria</taxon>
        <taxon>Bacillati</taxon>
        <taxon>Actinomycetota</taxon>
        <taxon>Actinomycetes</taxon>
        <taxon>Micromonosporales</taxon>
        <taxon>Micromonosporaceae</taxon>
        <taxon>Paractinoplanes</taxon>
    </lineage>
</organism>
<evidence type="ECO:0008006" key="4">
    <source>
        <dbReference type="Google" id="ProtNLM"/>
    </source>
</evidence>
<evidence type="ECO:0000256" key="1">
    <source>
        <dbReference type="SAM" id="Phobius"/>
    </source>
</evidence>
<name>A0A919W601_9ACTN</name>
<evidence type="ECO:0000313" key="3">
    <source>
        <dbReference type="Proteomes" id="UP000677082"/>
    </source>
</evidence>
<keyword evidence="1" id="KW-1133">Transmembrane helix</keyword>
<dbReference type="RefSeq" id="WP_213008017.1">
    <property type="nucleotide sequence ID" value="NZ_BOQN01000051.1"/>
</dbReference>
<reference evidence="2 3" key="1">
    <citation type="submission" date="2021-03" db="EMBL/GenBank/DDBJ databases">
        <title>Whole genome shotgun sequence of Actinoplanes toevensis NBRC 105298.</title>
        <authorList>
            <person name="Komaki H."/>
            <person name="Tamura T."/>
        </authorList>
    </citation>
    <scope>NUCLEOTIDE SEQUENCE [LARGE SCALE GENOMIC DNA]</scope>
    <source>
        <strain evidence="2 3">NBRC 105298</strain>
    </source>
</reference>
<accession>A0A919W601</accession>
<dbReference type="InterPro" id="IPR047789">
    <property type="entry name" value="CU044_5270-like"/>
</dbReference>
<sequence length="324" mass="35683">MMDEISILRETFGPDPEPSAEAEQRARAALLGRMTTRRRSSWRWSIPMTAAVAAAVVVAFVVGIRGQGAPAGPGVPPRQQQESAKPVAAPPFLKPVSAAQYLENAAWTAEQETWVDPRPDQFMYVETLEMRNKPAYENKYPNGALQPGKASYRKVQRWQRIDGQIVAQTRNNGKVEVYKQSKTETYAFIPWSQILKLTSPEAVVAFLDHPEGGVAQEPGALAGTYVLPPNVKAAIYRYLAQQPGMKVNPDAVNLDGRPAIGLGRIEEGYLSRQLLFDPKTYTLIGDRLVAVNDEKAGGDGKKGDLYRQVIYTRMAIVDKLGDTA</sequence>
<gene>
    <name evidence="2" type="ORF">Ato02nite_039260</name>
</gene>
<dbReference type="NCBIfam" id="NF038083">
    <property type="entry name" value="CU044_5270_fam"/>
    <property type="match status" value="1"/>
</dbReference>
<comment type="caution">
    <text evidence="2">The sequence shown here is derived from an EMBL/GenBank/DDBJ whole genome shotgun (WGS) entry which is preliminary data.</text>
</comment>
<dbReference type="Proteomes" id="UP000677082">
    <property type="component" value="Unassembled WGS sequence"/>
</dbReference>
<proteinExistence type="predicted"/>
<keyword evidence="1" id="KW-0812">Transmembrane</keyword>